<dbReference type="GO" id="GO:0009190">
    <property type="term" value="P:cyclic nucleotide biosynthetic process"/>
    <property type="evidence" value="ECO:0007669"/>
    <property type="project" value="InterPro"/>
</dbReference>
<evidence type="ECO:0000259" key="1">
    <source>
        <dbReference type="PROSITE" id="PS50125"/>
    </source>
</evidence>
<feature type="domain" description="Guanylate cyclase" evidence="1">
    <location>
        <begin position="54"/>
        <end position="185"/>
    </location>
</feature>
<name>A0A5C6VKU1_9FLAO</name>
<dbReference type="InterPro" id="IPR029787">
    <property type="entry name" value="Nucleotide_cyclase"/>
</dbReference>
<dbReference type="CDD" id="cd00077">
    <property type="entry name" value="HDc"/>
    <property type="match status" value="1"/>
</dbReference>
<dbReference type="Pfam" id="PF01966">
    <property type="entry name" value="HD"/>
    <property type="match status" value="1"/>
</dbReference>
<dbReference type="EMBL" id="VORB01000001">
    <property type="protein sequence ID" value="TXC85354.1"/>
    <property type="molecule type" value="Genomic_DNA"/>
</dbReference>
<dbReference type="RefSeq" id="WP_147012709.1">
    <property type="nucleotide sequence ID" value="NZ_VORB01000001.1"/>
</dbReference>
<reference evidence="2 3" key="1">
    <citation type="submission" date="2019-08" db="EMBL/GenBank/DDBJ databases">
        <title>Genome of Luteibaculum oceani JCM 18817.</title>
        <authorList>
            <person name="Bowman J.P."/>
        </authorList>
    </citation>
    <scope>NUCLEOTIDE SEQUENCE [LARGE SCALE GENOMIC DNA]</scope>
    <source>
        <strain evidence="2 3">JCM 18817</strain>
    </source>
</reference>
<comment type="caution">
    <text evidence="2">The sequence shown here is derived from an EMBL/GenBank/DDBJ whole genome shotgun (WGS) entry which is preliminary data.</text>
</comment>
<dbReference type="CDD" id="cd07302">
    <property type="entry name" value="CHD"/>
    <property type="match status" value="1"/>
</dbReference>
<gene>
    <name evidence="2" type="ORF">FRX97_01645</name>
</gene>
<dbReference type="SUPFAM" id="SSF55073">
    <property type="entry name" value="Nucleotide cyclase"/>
    <property type="match status" value="1"/>
</dbReference>
<dbReference type="AlphaFoldDB" id="A0A5C6VKU1"/>
<dbReference type="Gene3D" id="1.10.3210.10">
    <property type="entry name" value="Hypothetical protein af1432"/>
    <property type="match status" value="1"/>
</dbReference>
<dbReference type="OrthoDB" id="5728337at2"/>
<evidence type="ECO:0000313" key="3">
    <source>
        <dbReference type="Proteomes" id="UP000321168"/>
    </source>
</evidence>
<dbReference type="Gene3D" id="3.30.70.1230">
    <property type="entry name" value="Nucleotide cyclase"/>
    <property type="match status" value="1"/>
</dbReference>
<dbReference type="Pfam" id="PF00211">
    <property type="entry name" value="Guanylate_cyc"/>
    <property type="match status" value="1"/>
</dbReference>
<proteinExistence type="predicted"/>
<dbReference type="PANTHER" id="PTHR45655">
    <property type="entry name" value="GUANYLATE CYCLASE SOLUBLE SUBUNIT BETA-2"/>
    <property type="match status" value="1"/>
</dbReference>
<dbReference type="InterPro" id="IPR003607">
    <property type="entry name" value="HD/PDEase_dom"/>
</dbReference>
<dbReference type="PROSITE" id="PS50125">
    <property type="entry name" value="GUANYLATE_CYCLASE_2"/>
    <property type="match status" value="1"/>
</dbReference>
<protein>
    <submittedName>
        <fullName evidence="2">HD domain-containing protein</fullName>
    </submittedName>
</protein>
<dbReference type="GO" id="GO:0035556">
    <property type="term" value="P:intracellular signal transduction"/>
    <property type="evidence" value="ECO:0007669"/>
    <property type="project" value="InterPro"/>
</dbReference>
<dbReference type="GO" id="GO:0004016">
    <property type="term" value="F:adenylate cyclase activity"/>
    <property type="evidence" value="ECO:0007669"/>
    <property type="project" value="UniProtKB-ARBA"/>
</dbReference>
<dbReference type="Proteomes" id="UP000321168">
    <property type="component" value="Unassembled WGS sequence"/>
</dbReference>
<dbReference type="InterPro" id="IPR001054">
    <property type="entry name" value="A/G_cyclase"/>
</dbReference>
<keyword evidence="3" id="KW-1185">Reference proteome</keyword>
<sequence>MINKIRNWLVDVLDVDSDRKNRAIKLIYDFLPDEMADEILNGQRPKAKHYSSISVVFTDIKNFTQISETYRPQELVEILNKYYSKFDEISSRYNVERVKTIGDSYMGVAGCPTRRKDHPVRAILAALEIQNWILELEERFKSNNEDYIELKIGVNTGEAVAGIIGKFRHAFDVWGDTVNVAFRMQETCEAGKINITEHTYKHIAPFFEVEERGLIETKRKGPVNMYYVKAIKKELRYKSGKPNPRFWEHVKMKFYGRFRFFEMERDVMKFLEKNLPENLYYHGIHHTKYVANAAEKIAIKEGVRGEEVFLIKTAAIFHDAGFIWKYKDNEELGAKLASEMLPKYGYTEEQIAVIKKLILATRVPQTPKNKLEQIICDADLFYLGNPKFHNISDTLYRELNERGDIADHQQWDKIQVWFFNEHYYHTPYAKKKALPGKERHLREIRDRLQNNNYPAKTPL</sequence>
<dbReference type="SMART" id="SM00044">
    <property type="entry name" value="CYCc"/>
    <property type="match status" value="1"/>
</dbReference>
<organism evidence="2 3">
    <name type="scientific">Luteibaculum oceani</name>
    <dbReference type="NCBI Taxonomy" id="1294296"/>
    <lineage>
        <taxon>Bacteria</taxon>
        <taxon>Pseudomonadati</taxon>
        <taxon>Bacteroidota</taxon>
        <taxon>Flavobacteriia</taxon>
        <taxon>Flavobacteriales</taxon>
        <taxon>Luteibaculaceae</taxon>
        <taxon>Luteibaculum</taxon>
    </lineage>
</organism>
<dbReference type="SUPFAM" id="SSF109604">
    <property type="entry name" value="HD-domain/PDEase-like"/>
    <property type="match status" value="1"/>
</dbReference>
<accession>A0A5C6VKU1</accession>
<dbReference type="InterPro" id="IPR006674">
    <property type="entry name" value="HD_domain"/>
</dbReference>
<dbReference type="PANTHER" id="PTHR45655:SF13">
    <property type="entry name" value="SOLUBLE GUANYLATE CYCLASE GCY-32-RELATED"/>
    <property type="match status" value="1"/>
</dbReference>
<evidence type="ECO:0000313" key="2">
    <source>
        <dbReference type="EMBL" id="TXC85354.1"/>
    </source>
</evidence>